<keyword evidence="7" id="KW-1185">Reference proteome</keyword>
<dbReference type="PANTHER" id="PTHR45991">
    <property type="entry name" value="PACHYTENE CHECKPOINT PROTEIN 2"/>
    <property type="match status" value="1"/>
</dbReference>
<dbReference type="STRING" id="2018661.A0A2A2M1Q2"/>
<evidence type="ECO:0000313" key="6">
    <source>
        <dbReference type="EMBL" id="PAV92414.1"/>
    </source>
</evidence>
<feature type="domain" description="Pachytene checkpoint protein 2 C-terminal" evidence="5">
    <location>
        <begin position="122"/>
        <end position="178"/>
    </location>
</feature>
<dbReference type="EMBL" id="LIAE01006210">
    <property type="protein sequence ID" value="PAV92414.1"/>
    <property type="molecule type" value="Genomic_DNA"/>
</dbReference>
<dbReference type="GO" id="GO:0005694">
    <property type="term" value="C:chromosome"/>
    <property type="evidence" value="ECO:0007669"/>
    <property type="project" value="TreeGrafter"/>
</dbReference>
<evidence type="ECO:0000259" key="5">
    <source>
        <dbReference type="Pfam" id="PF23242"/>
    </source>
</evidence>
<dbReference type="AlphaFoldDB" id="A0A2A2M1Q2"/>
<reference evidence="6 7" key="1">
    <citation type="journal article" date="2017" name="Curr. Biol.">
        <title>Genome architecture and evolution of a unichromosomal asexual nematode.</title>
        <authorList>
            <person name="Fradin H."/>
            <person name="Zegar C."/>
            <person name="Gutwein M."/>
            <person name="Lucas J."/>
            <person name="Kovtun M."/>
            <person name="Corcoran D."/>
            <person name="Baugh L.R."/>
            <person name="Kiontke K."/>
            <person name="Gunsalus K."/>
            <person name="Fitch D.H."/>
            <person name="Piano F."/>
        </authorList>
    </citation>
    <scope>NUCLEOTIDE SEQUENCE [LARGE SCALE GENOMIC DNA]</scope>
    <source>
        <strain evidence="6">PF1309</strain>
    </source>
</reference>
<dbReference type="InterPro" id="IPR027417">
    <property type="entry name" value="P-loop_NTPase"/>
</dbReference>
<sequence>MRIFDQIEELANDKKCLVFVLIDEIESLGMSRQRSSASNEPVDAIRAVNALLTQIDRIRRNSNVLIMCTSNMDNSLDSALMDRIDFAQSVGLPGSKAALAILQGCISELSRIGKINDTNGSTDNEAQKRLMKLAEEAADKLSARSIRQIPVLACALAHKKSISLDKYVDFLELAMKEKLKKSDIPKSN</sequence>
<dbReference type="GO" id="GO:0007131">
    <property type="term" value="P:reciprocal meiotic recombination"/>
    <property type="evidence" value="ECO:0007669"/>
    <property type="project" value="TreeGrafter"/>
</dbReference>
<dbReference type="GO" id="GO:0016887">
    <property type="term" value="F:ATP hydrolysis activity"/>
    <property type="evidence" value="ECO:0007669"/>
    <property type="project" value="InterPro"/>
</dbReference>
<dbReference type="GO" id="GO:0005524">
    <property type="term" value="F:ATP binding"/>
    <property type="evidence" value="ECO:0007669"/>
    <property type="project" value="UniProtKB-KW"/>
</dbReference>
<evidence type="ECO:0000259" key="4">
    <source>
        <dbReference type="Pfam" id="PF00004"/>
    </source>
</evidence>
<comment type="similarity">
    <text evidence="3">Belongs to the AAA ATPase family.</text>
</comment>
<evidence type="ECO:0000256" key="3">
    <source>
        <dbReference type="RuleBase" id="RU003651"/>
    </source>
</evidence>
<accession>A0A2A2M1Q2</accession>
<keyword evidence="2 3" id="KW-0067">ATP-binding</keyword>
<comment type="caution">
    <text evidence="6">The sequence shown here is derived from an EMBL/GenBank/DDBJ whole genome shotgun (WGS) entry which is preliminary data.</text>
</comment>
<dbReference type="Proteomes" id="UP000218231">
    <property type="component" value="Unassembled WGS sequence"/>
</dbReference>
<proteinExistence type="inferred from homology"/>
<organism evidence="6 7">
    <name type="scientific">Diploscapter pachys</name>
    <dbReference type="NCBI Taxonomy" id="2018661"/>
    <lineage>
        <taxon>Eukaryota</taxon>
        <taxon>Metazoa</taxon>
        <taxon>Ecdysozoa</taxon>
        <taxon>Nematoda</taxon>
        <taxon>Chromadorea</taxon>
        <taxon>Rhabditida</taxon>
        <taxon>Rhabditina</taxon>
        <taxon>Rhabditomorpha</taxon>
        <taxon>Rhabditoidea</taxon>
        <taxon>Rhabditidae</taxon>
        <taxon>Diploscapter</taxon>
    </lineage>
</organism>
<dbReference type="InterPro" id="IPR044539">
    <property type="entry name" value="Pch2-like"/>
</dbReference>
<dbReference type="OrthoDB" id="10042665at2759"/>
<dbReference type="Pfam" id="PF23242">
    <property type="entry name" value="AAA_lid_TRIP13_C"/>
    <property type="match status" value="1"/>
</dbReference>
<dbReference type="InterPro" id="IPR003960">
    <property type="entry name" value="ATPase_AAA_CS"/>
</dbReference>
<evidence type="ECO:0000256" key="2">
    <source>
        <dbReference type="ARBA" id="ARBA00022840"/>
    </source>
</evidence>
<dbReference type="InterPro" id="IPR058249">
    <property type="entry name" value="Pch2_C"/>
</dbReference>
<dbReference type="SUPFAM" id="SSF52540">
    <property type="entry name" value="P-loop containing nucleoside triphosphate hydrolases"/>
    <property type="match status" value="1"/>
</dbReference>
<dbReference type="Gene3D" id="3.40.50.300">
    <property type="entry name" value="P-loop containing nucleotide triphosphate hydrolases"/>
    <property type="match status" value="1"/>
</dbReference>
<feature type="domain" description="ATPase AAA-type core" evidence="4">
    <location>
        <begin position="7"/>
        <end position="90"/>
    </location>
</feature>
<dbReference type="Pfam" id="PF00004">
    <property type="entry name" value="AAA"/>
    <property type="match status" value="1"/>
</dbReference>
<keyword evidence="1 3" id="KW-0547">Nucleotide-binding</keyword>
<protein>
    <submittedName>
        <fullName evidence="6">Uncharacterized protein</fullName>
    </submittedName>
</protein>
<dbReference type="PANTHER" id="PTHR45991:SF1">
    <property type="entry name" value="PACHYTENE CHECKPOINT PROTEIN 2 HOMOLOG"/>
    <property type="match status" value="1"/>
</dbReference>
<name>A0A2A2M1Q2_9BILA</name>
<dbReference type="GO" id="GO:0051598">
    <property type="term" value="P:meiotic recombination checkpoint signaling"/>
    <property type="evidence" value="ECO:0007669"/>
    <property type="project" value="TreeGrafter"/>
</dbReference>
<gene>
    <name evidence="6" type="ORF">WR25_06501</name>
</gene>
<evidence type="ECO:0000256" key="1">
    <source>
        <dbReference type="ARBA" id="ARBA00022741"/>
    </source>
</evidence>
<dbReference type="InterPro" id="IPR003959">
    <property type="entry name" value="ATPase_AAA_core"/>
</dbReference>
<dbReference type="GO" id="GO:0005634">
    <property type="term" value="C:nucleus"/>
    <property type="evidence" value="ECO:0007669"/>
    <property type="project" value="TreeGrafter"/>
</dbReference>
<evidence type="ECO:0000313" key="7">
    <source>
        <dbReference type="Proteomes" id="UP000218231"/>
    </source>
</evidence>
<dbReference type="PROSITE" id="PS00674">
    <property type="entry name" value="AAA"/>
    <property type="match status" value="1"/>
</dbReference>